<protein>
    <submittedName>
        <fullName evidence="2">Uncharacterized protein</fullName>
    </submittedName>
</protein>
<gene>
    <name evidence="2" type="ORF">VSP0166_LOCUS12829</name>
</gene>
<organism evidence="2">
    <name type="scientific">Vannella robusta</name>
    <dbReference type="NCBI Taxonomy" id="1487602"/>
    <lineage>
        <taxon>Eukaryota</taxon>
        <taxon>Amoebozoa</taxon>
        <taxon>Discosea</taxon>
        <taxon>Flabellinia</taxon>
        <taxon>Vannellidae</taxon>
        <taxon>Vannella</taxon>
    </lineage>
</organism>
<feature type="region of interest" description="Disordered" evidence="1">
    <location>
        <begin position="68"/>
        <end position="97"/>
    </location>
</feature>
<sequence length="130" mass="15403">MSLSFIRSLRVGASNTSLLWNATRCYQQDPRSKLHPRDPRRKMHPRDPRLKQVLNSETKSKPIEFEKEMSQTAATVTEKWGGDPHRLDEKQKSEMEDELNLEVHKKRMELIKENQKSVDNGHYRFVERDD</sequence>
<dbReference type="AlphaFoldDB" id="A0A7S4II86"/>
<dbReference type="EMBL" id="HBKP01018081">
    <property type="protein sequence ID" value="CAE2230210.1"/>
    <property type="molecule type" value="Transcribed_RNA"/>
</dbReference>
<feature type="region of interest" description="Disordered" evidence="1">
    <location>
        <begin position="26"/>
        <end position="50"/>
    </location>
</feature>
<reference evidence="2" key="1">
    <citation type="submission" date="2021-01" db="EMBL/GenBank/DDBJ databases">
        <authorList>
            <person name="Corre E."/>
            <person name="Pelletier E."/>
            <person name="Niang G."/>
            <person name="Scheremetjew M."/>
            <person name="Finn R."/>
            <person name="Kale V."/>
            <person name="Holt S."/>
            <person name="Cochrane G."/>
            <person name="Meng A."/>
            <person name="Brown T."/>
            <person name="Cohen L."/>
        </authorList>
    </citation>
    <scope>NUCLEOTIDE SEQUENCE</scope>
    <source>
        <strain evidence="2">DIVA3 518/3/11/1/6</strain>
    </source>
</reference>
<proteinExistence type="predicted"/>
<evidence type="ECO:0000256" key="1">
    <source>
        <dbReference type="SAM" id="MobiDB-lite"/>
    </source>
</evidence>
<feature type="compositionally biased region" description="Basic and acidic residues" evidence="1">
    <location>
        <begin position="80"/>
        <end position="94"/>
    </location>
</feature>
<evidence type="ECO:0000313" key="2">
    <source>
        <dbReference type="EMBL" id="CAE2230210.1"/>
    </source>
</evidence>
<name>A0A7S4II86_9EUKA</name>
<accession>A0A7S4II86</accession>